<dbReference type="Proteomes" id="UP001595791">
    <property type="component" value="Unassembled WGS sequence"/>
</dbReference>
<dbReference type="InterPro" id="IPR014284">
    <property type="entry name" value="RNA_pol_sigma-70_dom"/>
</dbReference>
<dbReference type="InterPro" id="IPR007627">
    <property type="entry name" value="RNA_pol_sigma70_r2"/>
</dbReference>
<dbReference type="SUPFAM" id="SSF88946">
    <property type="entry name" value="Sigma2 domain of RNA polymerase sigma factors"/>
    <property type="match status" value="1"/>
</dbReference>
<keyword evidence="7" id="KW-0548">Nucleotidyltransferase</keyword>
<organism evidence="7 8">
    <name type="scientific">Chitinimonas lacunae</name>
    <dbReference type="NCBI Taxonomy" id="1963018"/>
    <lineage>
        <taxon>Bacteria</taxon>
        <taxon>Pseudomonadati</taxon>
        <taxon>Pseudomonadota</taxon>
        <taxon>Betaproteobacteria</taxon>
        <taxon>Neisseriales</taxon>
        <taxon>Chitinibacteraceae</taxon>
        <taxon>Chitinimonas</taxon>
    </lineage>
</organism>
<evidence type="ECO:0000259" key="6">
    <source>
        <dbReference type="Pfam" id="PF08281"/>
    </source>
</evidence>
<keyword evidence="3" id="KW-0731">Sigma factor</keyword>
<dbReference type="InterPro" id="IPR036388">
    <property type="entry name" value="WH-like_DNA-bd_sf"/>
</dbReference>
<dbReference type="GO" id="GO:0003899">
    <property type="term" value="F:DNA-directed RNA polymerase activity"/>
    <property type="evidence" value="ECO:0007669"/>
    <property type="project" value="UniProtKB-EC"/>
</dbReference>
<evidence type="ECO:0000256" key="2">
    <source>
        <dbReference type="ARBA" id="ARBA00023015"/>
    </source>
</evidence>
<dbReference type="NCBIfam" id="TIGR02937">
    <property type="entry name" value="sigma70-ECF"/>
    <property type="match status" value="1"/>
</dbReference>
<dbReference type="Pfam" id="PF08281">
    <property type="entry name" value="Sigma70_r4_2"/>
    <property type="match status" value="1"/>
</dbReference>
<evidence type="ECO:0000256" key="1">
    <source>
        <dbReference type="ARBA" id="ARBA00010641"/>
    </source>
</evidence>
<proteinExistence type="inferred from homology"/>
<feature type="domain" description="RNA polymerase sigma factor 70 region 4 type 2" evidence="6">
    <location>
        <begin position="115"/>
        <end position="163"/>
    </location>
</feature>
<dbReference type="SUPFAM" id="SSF88659">
    <property type="entry name" value="Sigma3 and sigma4 domains of RNA polymerase sigma factors"/>
    <property type="match status" value="1"/>
</dbReference>
<dbReference type="InterPro" id="IPR013324">
    <property type="entry name" value="RNA_pol_sigma_r3/r4-like"/>
</dbReference>
<evidence type="ECO:0000256" key="4">
    <source>
        <dbReference type="ARBA" id="ARBA00023163"/>
    </source>
</evidence>
<sequence>MYPGQETVSPVLRDAFIHHRRALVDAAARIVGCRWRAEELTQDAFIKLSELDMAQPIERPLHYLFRMVRNHAIDSARRAALESRYHEPGDEEEIARLTGPWPSPENRLIQRETLAMLERALNRLPERTRHAFALHRIDGETQKSVAAQLGVSPTLVNFMIRDAHLQCQTALACYESGMSK</sequence>
<comment type="similarity">
    <text evidence="1">Belongs to the sigma-70 factor family. ECF subfamily.</text>
</comment>
<gene>
    <name evidence="7" type="ORF">ACFOW7_07805</name>
</gene>
<dbReference type="InterPro" id="IPR013249">
    <property type="entry name" value="RNA_pol_sigma70_r4_t2"/>
</dbReference>
<keyword evidence="2" id="KW-0805">Transcription regulation</keyword>
<evidence type="ECO:0000256" key="3">
    <source>
        <dbReference type="ARBA" id="ARBA00023082"/>
    </source>
</evidence>
<keyword evidence="4" id="KW-0804">Transcription</keyword>
<comment type="caution">
    <text evidence="7">The sequence shown here is derived from an EMBL/GenBank/DDBJ whole genome shotgun (WGS) entry which is preliminary data.</text>
</comment>
<dbReference type="Gene3D" id="1.10.10.10">
    <property type="entry name" value="Winged helix-like DNA-binding domain superfamily/Winged helix DNA-binding domain"/>
    <property type="match status" value="1"/>
</dbReference>
<dbReference type="InterPro" id="IPR039425">
    <property type="entry name" value="RNA_pol_sigma-70-like"/>
</dbReference>
<protein>
    <submittedName>
        <fullName evidence="7">RNA polymerase factor sigma-70</fullName>
        <ecNumber evidence="7">2.7.7.6</ecNumber>
    </submittedName>
</protein>
<dbReference type="Pfam" id="PF04542">
    <property type="entry name" value="Sigma70_r2"/>
    <property type="match status" value="1"/>
</dbReference>
<dbReference type="Gene3D" id="1.10.1740.10">
    <property type="match status" value="1"/>
</dbReference>
<dbReference type="EMBL" id="JBHSBU010000001">
    <property type="protein sequence ID" value="MFC4159260.1"/>
    <property type="molecule type" value="Genomic_DNA"/>
</dbReference>
<keyword evidence="8" id="KW-1185">Reference proteome</keyword>
<dbReference type="NCBIfam" id="NF005448">
    <property type="entry name" value="PRK07037.1"/>
    <property type="match status" value="1"/>
</dbReference>
<reference evidence="8" key="1">
    <citation type="journal article" date="2019" name="Int. J. Syst. Evol. Microbiol.">
        <title>The Global Catalogue of Microorganisms (GCM) 10K type strain sequencing project: providing services to taxonomists for standard genome sequencing and annotation.</title>
        <authorList>
            <consortium name="The Broad Institute Genomics Platform"/>
            <consortium name="The Broad Institute Genome Sequencing Center for Infectious Disease"/>
            <person name="Wu L."/>
            <person name="Ma J."/>
        </authorList>
    </citation>
    <scope>NUCLEOTIDE SEQUENCE [LARGE SCALE GENOMIC DNA]</scope>
    <source>
        <strain evidence="8">LMG 29894</strain>
    </source>
</reference>
<feature type="domain" description="RNA polymerase sigma-70 region 2" evidence="5">
    <location>
        <begin position="18"/>
        <end position="80"/>
    </location>
</feature>
<dbReference type="EC" id="2.7.7.6" evidence="7"/>
<dbReference type="InterPro" id="IPR013325">
    <property type="entry name" value="RNA_pol_sigma_r2"/>
</dbReference>
<accession>A0ABV8MPW4</accession>
<dbReference type="PANTHER" id="PTHR43133:SF63">
    <property type="entry name" value="RNA POLYMERASE SIGMA FACTOR FECI-RELATED"/>
    <property type="match status" value="1"/>
</dbReference>
<dbReference type="PANTHER" id="PTHR43133">
    <property type="entry name" value="RNA POLYMERASE ECF-TYPE SIGMA FACTO"/>
    <property type="match status" value="1"/>
</dbReference>
<evidence type="ECO:0000259" key="5">
    <source>
        <dbReference type="Pfam" id="PF04542"/>
    </source>
</evidence>
<keyword evidence="7" id="KW-0808">Transferase</keyword>
<evidence type="ECO:0000313" key="8">
    <source>
        <dbReference type="Proteomes" id="UP001595791"/>
    </source>
</evidence>
<dbReference type="RefSeq" id="WP_378162831.1">
    <property type="nucleotide sequence ID" value="NZ_JBHSBU010000001.1"/>
</dbReference>
<evidence type="ECO:0000313" key="7">
    <source>
        <dbReference type="EMBL" id="MFC4159260.1"/>
    </source>
</evidence>
<name>A0ABV8MPW4_9NEIS</name>